<keyword evidence="3" id="KW-1185">Reference proteome</keyword>
<evidence type="ECO:0000313" key="2">
    <source>
        <dbReference type="EMBL" id="SLM97280.1"/>
    </source>
</evidence>
<dbReference type="Gene3D" id="1.10.340.30">
    <property type="entry name" value="Hypothetical protein, domain 2"/>
    <property type="match status" value="1"/>
</dbReference>
<sequence>MYLSTDPQADELLTHDRFALMVGMLLDQQVTMESAFAGPQKLSERLDEFTPEAVAALDPDALLEAFKEKPAVHRYPGSMATRVQALAQTLVDDYDGVAENLWTAPTKDGSAPTGKDILRRLKALPGFGDQKSKIFVALLGKQFGLTADGWREAAGDYGPDDAFRSIADVRDEDSLFRVRENKKAMKAAAKAAKDAKKS</sequence>
<accession>A0A1X6XDV7</accession>
<reference evidence="3" key="1">
    <citation type="submission" date="2017-02" db="EMBL/GenBank/DDBJ databases">
        <authorList>
            <person name="Dridi B."/>
        </authorList>
    </citation>
    <scope>NUCLEOTIDE SEQUENCE [LARGE SCALE GENOMIC DNA]</scope>
    <source>
        <strain evidence="3">B Co 03.10</strain>
    </source>
</reference>
<dbReference type="EMBL" id="FWFF01000011">
    <property type="protein sequence ID" value="SLM97280.1"/>
    <property type="molecule type" value="Genomic_DNA"/>
</dbReference>
<evidence type="ECO:0000313" key="3">
    <source>
        <dbReference type="Proteomes" id="UP000196581"/>
    </source>
</evidence>
<dbReference type="AlphaFoldDB" id="A0A1X6XDV7"/>
<organism evidence="2 3">
    <name type="scientific">Brevibacterium yomogidense</name>
    <dbReference type="NCBI Taxonomy" id="946573"/>
    <lineage>
        <taxon>Bacteria</taxon>
        <taxon>Bacillati</taxon>
        <taxon>Actinomycetota</taxon>
        <taxon>Actinomycetes</taxon>
        <taxon>Micrococcales</taxon>
        <taxon>Brevibacteriaceae</taxon>
        <taxon>Brevibacterium</taxon>
    </lineage>
</organism>
<dbReference type="GO" id="GO:0006284">
    <property type="term" value="P:base-excision repair"/>
    <property type="evidence" value="ECO:0007669"/>
    <property type="project" value="InterPro"/>
</dbReference>
<evidence type="ECO:0000259" key="1">
    <source>
        <dbReference type="Pfam" id="PF00730"/>
    </source>
</evidence>
<dbReference type="Pfam" id="PF00730">
    <property type="entry name" value="HhH-GPD"/>
    <property type="match status" value="1"/>
</dbReference>
<dbReference type="Proteomes" id="UP000196581">
    <property type="component" value="Unassembled WGS sequence"/>
</dbReference>
<dbReference type="InterPro" id="IPR011257">
    <property type="entry name" value="DNA_glycosylase"/>
</dbReference>
<dbReference type="InterPro" id="IPR003265">
    <property type="entry name" value="HhH-GPD_domain"/>
</dbReference>
<dbReference type="InterPro" id="IPR017658">
    <property type="entry name" value="HhH-GPD_base_excis"/>
</dbReference>
<dbReference type="SUPFAM" id="SSF48150">
    <property type="entry name" value="DNA-glycosylase"/>
    <property type="match status" value="1"/>
</dbReference>
<dbReference type="NCBIfam" id="TIGR03252">
    <property type="entry name" value="HhH-GPD-type base excision DNA repair protein"/>
    <property type="match status" value="1"/>
</dbReference>
<protein>
    <recommendedName>
        <fullName evidence="1">HhH-GPD domain-containing protein</fullName>
    </recommendedName>
</protein>
<name>A0A1X6XDV7_9MICO</name>
<gene>
    <name evidence="2" type="ORF">FM105_06940</name>
</gene>
<feature type="domain" description="HhH-GPD" evidence="1">
    <location>
        <begin position="22"/>
        <end position="126"/>
    </location>
</feature>
<dbReference type="GO" id="GO:0003824">
    <property type="term" value="F:catalytic activity"/>
    <property type="evidence" value="ECO:0007669"/>
    <property type="project" value="InterPro"/>
</dbReference>
<proteinExistence type="predicted"/>